<sequence length="54" mass="5967">MFTYAINNVCWTRGKSSKHLSPPLTQALASDVWEETKSALLQGTEMRPADQGAE</sequence>
<evidence type="ECO:0000313" key="2">
    <source>
        <dbReference type="Proteomes" id="UP000727407"/>
    </source>
</evidence>
<protein>
    <submittedName>
        <fullName evidence="1">Auxin response factor 5</fullName>
    </submittedName>
</protein>
<dbReference type="AlphaFoldDB" id="A0A8J4XEN6"/>
<dbReference type="EMBL" id="QNUK01000088">
    <property type="protein sequence ID" value="KAF5902520.1"/>
    <property type="molecule type" value="Genomic_DNA"/>
</dbReference>
<gene>
    <name evidence="1" type="primary">arf5</name>
    <name evidence="1" type="ORF">DAT39_007708</name>
</gene>
<reference evidence="1" key="1">
    <citation type="submission" date="2020-07" db="EMBL/GenBank/DDBJ databases">
        <title>Clarias magur genome sequencing, assembly and annotation.</title>
        <authorList>
            <person name="Kushwaha B."/>
            <person name="Kumar R."/>
            <person name="Das P."/>
            <person name="Joshi C.G."/>
            <person name="Kumar D."/>
            <person name="Nagpure N.S."/>
            <person name="Pandey M."/>
            <person name="Agarwal S."/>
            <person name="Srivastava S."/>
            <person name="Singh M."/>
            <person name="Sahoo L."/>
            <person name="Jayasankar P."/>
            <person name="Meher P.K."/>
            <person name="Koringa P.G."/>
            <person name="Iquebal M.A."/>
            <person name="Das S.P."/>
            <person name="Bit A."/>
            <person name="Patnaik S."/>
            <person name="Patel N."/>
            <person name="Shah T.M."/>
            <person name="Hinsu A."/>
            <person name="Jena J.K."/>
        </authorList>
    </citation>
    <scope>NUCLEOTIDE SEQUENCE</scope>
    <source>
        <strain evidence="1">CIFAMagur01</strain>
        <tissue evidence="1">Testis</tissue>
    </source>
</reference>
<organism evidence="1 2">
    <name type="scientific">Clarias magur</name>
    <name type="common">Asian catfish</name>
    <name type="synonym">Macropteronotus magur</name>
    <dbReference type="NCBI Taxonomy" id="1594786"/>
    <lineage>
        <taxon>Eukaryota</taxon>
        <taxon>Metazoa</taxon>
        <taxon>Chordata</taxon>
        <taxon>Craniata</taxon>
        <taxon>Vertebrata</taxon>
        <taxon>Euteleostomi</taxon>
        <taxon>Actinopterygii</taxon>
        <taxon>Neopterygii</taxon>
        <taxon>Teleostei</taxon>
        <taxon>Ostariophysi</taxon>
        <taxon>Siluriformes</taxon>
        <taxon>Clariidae</taxon>
        <taxon>Clarias</taxon>
    </lineage>
</organism>
<evidence type="ECO:0000313" key="1">
    <source>
        <dbReference type="EMBL" id="KAF5902520.1"/>
    </source>
</evidence>
<keyword evidence="2" id="KW-1185">Reference proteome</keyword>
<proteinExistence type="predicted"/>
<dbReference type="Proteomes" id="UP000727407">
    <property type="component" value="Unassembled WGS sequence"/>
</dbReference>
<comment type="caution">
    <text evidence="1">The sequence shown here is derived from an EMBL/GenBank/DDBJ whole genome shotgun (WGS) entry which is preliminary data.</text>
</comment>
<accession>A0A8J4XEN6</accession>
<name>A0A8J4XEN6_CLAMG</name>